<dbReference type="Proteomes" id="UP000036958">
    <property type="component" value="Unassembled WGS sequence"/>
</dbReference>
<accession>A0A0L8V3A9</accession>
<proteinExistence type="predicted"/>
<keyword evidence="2" id="KW-1185">Reference proteome</keyword>
<gene>
    <name evidence="1" type="ORF">NC99_42960</name>
</gene>
<reference evidence="2" key="1">
    <citation type="submission" date="2015-07" db="EMBL/GenBank/DDBJ databases">
        <title>Genome sequencing of Sunxiuqinia dokdonensis strain SK.</title>
        <authorList>
            <person name="Ahn S."/>
            <person name="Kim B.-C."/>
        </authorList>
    </citation>
    <scope>NUCLEOTIDE SEQUENCE [LARGE SCALE GENOMIC DNA]</scope>
    <source>
        <strain evidence="2">SK</strain>
    </source>
</reference>
<protein>
    <submittedName>
        <fullName evidence="1">Uncharacterized protein</fullName>
    </submittedName>
</protein>
<comment type="caution">
    <text evidence="1">The sequence shown here is derived from an EMBL/GenBank/DDBJ whole genome shotgun (WGS) entry which is preliminary data.</text>
</comment>
<dbReference type="EMBL" id="LGIA01000208">
    <property type="protein sequence ID" value="KOH42853.1"/>
    <property type="molecule type" value="Genomic_DNA"/>
</dbReference>
<evidence type="ECO:0000313" key="1">
    <source>
        <dbReference type="EMBL" id="KOH42853.1"/>
    </source>
</evidence>
<dbReference type="STRING" id="1409788.NC99_42960"/>
<evidence type="ECO:0000313" key="2">
    <source>
        <dbReference type="Proteomes" id="UP000036958"/>
    </source>
</evidence>
<organism evidence="1 2">
    <name type="scientific">Sunxiuqinia dokdonensis</name>
    <dbReference type="NCBI Taxonomy" id="1409788"/>
    <lineage>
        <taxon>Bacteria</taxon>
        <taxon>Pseudomonadati</taxon>
        <taxon>Bacteroidota</taxon>
        <taxon>Bacteroidia</taxon>
        <taxon>Marinilabiliales</taxon>
        <taxon>Prolixibacteraceae</taxon>
        <taxon>Sunxiuqinia</taxon>
    </lineage>
</organism>
<name>A0A0L8V3A9_9BACT</name>
<sequence length="39" mass="4686">MFYAAINFPLFLIFARMSQVPCLFVRLFRIIHNLPDKEL</sequence>
<dbReference type="AlphaFoldDB" id="A0A0L8V3A9"/>